<evidence type="ECO:0000256" key="1">
    <source>
        <dbReference type="ARBA" id="ARBA00006787"/>
    </source>
</evidence>
<keyword evidence="7" id="KW-1185">Reference proteome</keyword>
<feature type="binding site" evidence="5">
    <location>
        <position position="217"/>
    </location>
    <ligand>
        <name>Fe cation</name>
        <dbReference type="ChEBI" id="CHEBI:24875"/>
        <note>catalytic</note>
    </ligand>
</feature>
<dbReference type="PANTHER" id="PTHR10543:SF89">
    <property type="entry name" value="CAROTENOID 9,10(9',10')-CLEAVAGE DIOXYGENASE 1"/>
    <property type="match status" value="1"/>
</dbReference>
<dbReference type="GO" id="GO:0046872">
    <property type="term" value="F:metal ion binding"/>
    <property type="evidence" value="ECO:0007669"/>
    <property type="project" value="UniProtKB-KW"/>
</dbReference>
<feature type="binding site" evidence="5">
    <location>
        <position position="329"/>
    </location>
    <ligand>
        <name>Fe cation</name>
        <dbReference type="ChEBI" id="CHEBI:24875"/>
        <note>catalytic</note>
    </ligand>
</feature>
<dbReference type="AlphaFoldDB" id="A0A2N8KUE0"/>
<dbReference type="Pfam" id="PF03055">
    <property type="entry name" value="RPE65"/>
    <property type="match status" value="1"/>
</dbReference>
<feature type="binding site" evidence="5">
    <location>
        <position position="530"/>
    </location>
    <ligand>
        <name>Fe cation</name>
        <dbReference type="ChEBI" id="CHEBI:24875"/>
        <note>catalytic</note>
    </ligand>
</feature>
<keyword evidence="2 5" id="KW-0479">Metal-binding</keyword>
<evidence type="ECO:0000313" key="6">
    <source>
        <dbReference type="EMBL" id="PND37071.1"/>
    </source>
</evidence>
<evidence type="ECO:0000256" key="3">
    <source>
        <dbReference type="ARBA" id="ARBA00023002"/>
    </source>
</evidence>
<dbReference type="Proteomes" id="UP000235916">
    <property type="component" value="Unassembled WGS sequence"/>
</dbReference>
<dbReference type="PANTHER" id="PTHR10543">
    <property type="entry name" value="BETA-CAROTENE DIOXYGENASE"/>
    <property type="match status" value="1"/>
</dbReference>
<comment type="caution">
    <text evidence="6">The sequence shown here is derived from an EMBL/GenBank/DDBJ whole genome shotgun (WGS) entry which is preliminary data.</text>
</comment>
<sequence length="536" mass="58890">MNWRSAQGVDAMTMTLQRRDWLKFGAATGLAWTGLQEAMAQGLGAAAFASGAPELLPLQGLRGQDLDARDLQIEGRLPDGLRGTYYRNGPGLMARGEERYRHWFDGDGLVQAWTFGGSAGRGQVAHKARFVQTRKFKAEAEAGRFLLPAFGTAIPPRMPIQNSDSLNVANTSVILLNGRLHALWEGGSAYELDPQTLATRGPRVWSPELAGMPFSAHPKVEPDGTVWNFGTAGDRMAVYQISARGQVVRSEVFESPVPVPMVHDFAMSQRFLVFLLPPIQLDMAAVRGGQSMLDSMRWQAQDSTRVLVIDKADFSRRRVFEVPASLVFHFGNAWDEGAAGAETLHLDYVESRPLPQANAELQQVMRGERPAPQSSQPRFMRLQMGAAAPGAAGVQPSAPGRISVQSRSESVEFPVVDPRVVGQRHRHVYYPTAVDLGPRWGYNGLMHLDLETGRRERFAFGPEVVLEEHVLVPKPGTPQGAAGEGQGWLLGLGYDCRRQRSFASVFDAQALSAGPLARVWLPYWVTYGFHGKFYAA</sequence>
<feature type="binding site" evidence="5">
    <location>
        <position position="263"/>
    </location>
    <ligand>
        <name>Fe cation</name>
        <dbReference type="ChEBI" id="CHEBI:24875"/>
        <note>catalytic</note>
    </ligand>
</feature>
<keyword evidence="4 5" id="KW-0408">Iron</keyword>
<accession>A0A2N8KUE0</accession>
<proteinExistence type="inferred from homology"/>
<protein>
    <submittedName>
        <fullName evidence="6">Carotenoid oxygenase</fullName>
    </submittedName>
</protein>
<dbReference type="EMBL" id="POSP01000003">
    <property type="protein sequence ID" value="PND37071.1"/>
    <property type="molecule type" value="Genomic_DNA"/>
</dbReference>
<dbReference type="InterPro" id="IPR004294">
    <property type="entry name" value="Carotenoid_Oase"/>
</dbReference>
<evidence type="ECO:0000313" key="7">
    <source>
        <dbReference type="Proteomes" id="UP000235916"/>
    </source>
</evidence>
<dbReference type="GO" id="GO:0010436">
    <property type="term" value="F:carotenoid dioxygenase activity"/>
    <property type="evidence" value="ECO:0007669"/>
    <property type="project" value="TreeGrafter"/>
</dbReference>
<evidence type="ECO:0000256" key="2">
    <source>
        <dbReference type="ARBA" id="ARBA00022723"/>
    </source>
</evidence>
<keyword evidence="3" id="KW-0560">Oxidoreductase</keyword>
<dbReference type="GO" id="GO:0016121">
    <property type="term" value="P:carotene catabolic process"/>
    <property type="evidence" value="ECO:0007669"/>
    <property type="project" value="TreeGrafter"/>
</dbReference>
<gene>
    <name evidence="6" type="ORF">C1O66_05640</name>
</gene>
<comment type="cofactor">
    <cofactor evidence="5">
        <name>Fe(2+)</name>
        <dbReference type="ChEBI" id="CHEBI:29033"/>
    </cofactor>
    <text evidence="5">Binds 1 Fe(2+) ion per subunit.</text>
</comment>
<organism evidence="6 7">
    <name type="scientific">Kinneretia aquatilis</name>
    <dbReference type="NCBI Taxonomy" id="2070761"/>
    <lineage>
        <taxon>Bacteria</taxon>
        <taxon>Pseudomonadati</taxon>
        <taxon>Pseudomonadota</taxon>
        <taxon>Betaproteobacteria</taxon>
        <taxon>Burkholderiales</taxon>
        <taxon>Sphaerotilaceae</taxon>
        <taxon>Roseateles</taxon>
    </lineage>
</organism>
<comment type="similarity">
    <text evidence="1">Belongs to the carotenoid oxygenase family.</text>
</comment>
<reference evidence="6 7" key="1">
    <citation type="submission" date="2018-01" db="EMBL/GenBank/DDBJ databases">
        <title>Draft genome sequence of Paucibacter aquatile CR182 isolated from freshwater of the Nakdong River.</title>
        <authorList>
            <person name="Choi A."/>
            <person name="Chung E.J."/>
        </authorList>
    </citation>
    <scope>NUCLEOTIDE SEQUENCE [LARGE SCALE GENOMIC DNA]</scope>
    <source>
        <strain evidence="6 7">CR182</strain>
    </source>
</reference>
<name>A0A2N8KUE0_9BURK</name>
<evidence type="ECO:0000256" key="4">
    <source>
        <dbReference type="ARBA" id="ARBA00023004"/>
    </source>
</evidence>
<evidence type="ECO:0000256" key="5">
    <source>
        <dbReference type="PIRSR" id="PIRSR604294-1"/>
    </source>
</evidence>